<dbReference type="InterPro" id="IPR027391">
    <property type="entry name" value="Nol1_Nop2_Fmu_2"/>
</dbReference>
<comment type="caution">
    <text evidence="8">The sequence shown here is derived from an EMBL/GenBank/DDBJ whole genome shotgun (WGS) entry which is preliminary data.</text>
</comment>
<dbReference type="InterPro" id="IPR031340">
    <property type="entry name" value="RsmF_methylt_CI"/>
</dbReference>
<feature type="binding site" evidence="6">
    <location>
        <position position="126"/>
    </location>
    <ligand>
        <name>S-adenosyl-L-methionine</name>
        <dbReference type="ChEBI" id="CHEBI:59789"/>
    </ligand>
</feature>
<dbReference type="EMBL" id="PUFO01000061">
    <property type="protein sequence ID" value="TDG76201.1"/>
    <property type="molecule type" value="Genomic_DNA"/>
</dbReference>
<dbReference type="PROSITE" id="PS51686">
    <property type="entry name" value="SAM_MT_RSMB_NOP"/>
    <property type="match status" value="1"/>
</dbReference>
<keyword evidence="3 6" id="KW-0808">Transferase</keyword>
<evidence type="ECO:0000313" key="9">
    <source>
        <dbReference type="Proteomes" id="UP000294854"/>
    </source>
</evidence>
<dbReference type="GO" id="GO:0008173">
    <property type="term" value="F:RNA methyltransferase activity"/>
    <property type="evidence" value="ECO:0007669"/>
    <property type="project" value="InterPro"/>
</dbReference>
<dbReference type="Pfam" id="PF17125">
    <property type="entry name" value="Methyltr_RsmF_N"/>
    <property type="match status" value="1"/>
</dbReference>
<keyword evidence="1" id="KW-0963">Cytoplasm</keyword>
<dbReference type="Gene3D" id="2.30.130.60">
    <property type="match status" value="1"/>
</dbReference>
<dbReference type="PRINTS" id="PR02008">
    <property type="entry name" value="RCMTFAMILY"/>
</dbReference>
<dbReference type="Pfam" id="PF13636">
    <property type="entry name" value="Methyltranf_PUA"/>
    <property type="match status" value="1"/>
</dbReference>
<evidence type="ECO:0000256" key="4">
    <source>
        <dbReference type="ARBA" id="ARBA00022691"/>
    </source>
</evidence>
<dbReference type="CDD" id="cd21147">
    <property type="entry name" value="RsmF_methylt_CTD1"/>
    <property type="match status" value="1"/>
</dbReference>
<accession>A0A4R5NLT9</accession>
<comment type="similarity">
    <text evidence="6">Belongs to the class I-like SAM-binding methyltransferase superfamily. RsmB/NOP family.</text>
</comment>
<keyword evidence="5 6" id="KW-0694">RNA-binding</keyword>
<evidence type="ECO:0000256" key="6">
    <source>
        <dbReference type="PROSITE-ProRule" id="PRU01023"/>
    </source>
</evidence>
<sequence length="449" mass="50424">MNLPEAFINKYQKLLGDEFDEFLASFNNPVNHGFRVNPLKNQLPTDLDLTHPTPFSKWGYYGNVKGKSLNHQSGAVYSQEPSAMMVGEVAAPKPGQTVLDLCAAPGGKTTHLASFMQQEGLLVTNEIMGKRAKVLVENVERFGIKNALILNETPESIATSFPNFFDVVLVDAPCSGEGMFRKDPDAISYWSEEYPIKCADRQRTILKEAVKAIKPGGNLVYSTCTFAPEEDEQMIAWLLETYPQFEVVSIDKPAGVEDGRPEWANGNEELKKTARLFPHKVAGEGHFIAKLHLTEAIFPNKEVKKQRDSLTKEQRGYLNDFISEYLPGCPQSDFITFGDQVYVLNSETPDLNHLKVKRPGLQFGVFKKNRFEPSYALALTLNKESFSHCIEIDKEQWAKIVHGDTIKVENAEKYKGWVLLVCENQSVSFGKLVGETVKNYFPKGLRFAI</sequence>
<keyword evidence="9" id="KW-1185">Reference proteome</keyword>
<evidence type="ECO:0000256" key="2">
    <source>
        <dbReference type="ARBA" id="ARBA00022603"/>
    </source>
</evidence>
<feature type="domain" description="SAM-dependent MTase RsmB/NOP-type" evidence="7">
    <location>
        <begin position="1"/>
        <end position="294"/>
    </location>
</feature>
<evidence type="ECO:0000256" key="5">
    <source>
        <dbReference type="ARBA" id="ARBA00022884"/>
    </source>
</evidence>
<keyword evidence="4 6" id="KW-0949">S-adenosyl-L-methionine</keyword>
<feature type="active site" description="Nucleophile" evidence="6">
    <location>
        <position position="224"/>
    </location>
</feature>
<dbReference type="RefSeq" id="WP_010619849.1">
    <property type="nucleotide sequence ID" value="NZ_CP042371.1"/>
</dbReference>
<dbReference type="GO" id="GO:0003723">
    <property type="term" value="F:RNA binding"/>
    <property type="evidence" value="ECO:0007669"/>
    <property type="project" value="UniProtKB-UniRule"/>
</dbReference>
<dbReference type="CDD" id="cd02440">
    <property type="entry name" value="AdoMet_MTases"/>
    <property type="match status" value="1"/>
</dbReference>
<dbReference type="Gene3D" id="3.30.70.1170">
    <property type="entry name" value="Sun protein, domain 3"/>
    <property type="match status" value="1"/>
</dbReference>
<dbReference type="PANTHER" id="PTHR22807">
    <property type="entry name" value="NOP2 YEAST -RELATED NOL1/NOP2/FMU SUN DOMAIN-CONTAINING"/>
    <property type="match status" value="1"/>
</dbReference>
<dbReference type="SUPFAM" id="SSF53335">
    <property type="entry name" value="S-adenosyl-L-methionine-dependent methyltransferases"/>
    <property type="match status" value="1"/>
</dbReference>
<reference evidence="8 9" key="1">
    <citation type="journal article" date="2019" name="Appl. Microbiol. Biotechnol.">
        <title>Uncovering carbohydrate metabolism through a genotype-phenotype association study of 56 lactic acid bacteria genomes.</title>
        <authorList>
            <person name="Buron-Moles G."/>
            <person name="Chailyan A."/>
            <person name="Dolejs I."/>
            <person name="Forster J."/>
            <person name="Miks M.H."/>
        </authorList>
    </citation>
    <scope>NUCLEOTIDE SEQUENCE [LARGE SCALE GENOMIC DNA]</scope>
    <source>
        <strain evidence="8 9">ATCC 49373</strain>
    </source>
</reference>
<dbReference type="InterPro" id="IPR029063">
    <property type="entry name" value="SAM-dependent_MTases_sf"/>
</dbReference>
<dbReference type="OrthoDB" id="9810297at2"/>
<dbReference type="AlphaFoldDB" id="A0A4R5NLT9"/>
<dbReference type="InterPro" id="IPR049560">
    <property type="entry name" value="MeTrfase_RsmB-F_NOP2_cat"/>
</dbReference>
<organism evidence="8 9">
    <name type="scientific">Secundilactobacillus malefermentans</name>
    <dbReference type="NCBI Taxonomy" id="176292"/>
    <lineage>
        <taxon>Bacteria</taxon>
        <taxon>Bacillati</taxon>
        <taxon>Bacillota</taxon>
        <taxon>Bacilli</taxon>
        <taxon>Lactobacillales</taxon>
        <taxon>Lactobacillaceae</taxon>
        <taxon>Secundilactobacillus</taxon>
    </lineage>
</organism>
<evidence type="ECO:0000256" key="3">
    <source>
        <dbReference type="ARBA" id="ARBA00022679"/>
    </source>
</evidence>
<name>A0A4R5NLT9_9LACO</name>
<dbReference type="InterPro" id="IPR001678">
    <property type="entry name" value="MeTrfase_RsmB-F_NOP2_dom"/>
</dbReference>
<dbReference type="Proteomes" id="UP000294854">
    <property type="component" value="Unassembled WGS sequence"/>
</dbReference>
<gene>
    <name evidence="8" type="ORF">C5L31_000814</name>
</gene>
<dbReference type="InterPro" id="IPR031341">
    <property type="entry name" value="Methyltr_RsmF_N"/>
</dbReference>
<dbReference type="Pfam" id="PF17126">
    <property type="entry name" value="RsmF_methylt_CI"/>
    <property type="match status" value="1"/>
</dbReference>
<dbReference type="STRING" id="1122149.FD44_GL001934"/>
<dbReference type="InterPro" id="IPR023267">
    <property type="entry name" value="RCMT"/>
</dbReference>
<proteinExistence type="inferred from homology"/>
<feature type="binding site" evidence="6">
    <location>
        <position position="171"/>
    </location>
    <ligand>
        <name>S-adenosyl-L-methionine</name>
        <dbReference type="ChEBI" id="CHEBI:59789"/>
    </ligand>
</feature>
<comment type="caution">
    <text evidence="6">Lacks conserved residue(s) required for the propagation of feature annotation.</text>
</comment>
<dbReference type="Gene3D" id="3.40.50.150">
    <property type="entry name" value="Vaccinia Virus protein VP39"/>
    <property type="match status" value="1"/>
</dbReference>
<dbReference type="GO" id="GO:0001510">
    <property type="term" value="P:RNA methylation"/>
    <property type="evidence" value="ECO:0007669"/>
    <property type="project" value="InterPro"/>
</dbReference>
<dbReference type="PANTHER" id="PTHR22807:SF30">
    <property type="entry name" value="28S RRNA (CYTOSINE(4447)-C(5))-METHYLTRANSFERASE-RELATED"/>
    <property type="match status" value="1"/>
</dbReference>
<protein>
    <recommendedName>
        <fullName evidence="7">SAM-dependent MTase RsmB/NOP-type domain-containing protein</fullName>
    </recommendedName>
</protein>
<keyword evidence="2 6" id="KW-0489">Methyltransferase</keyword>
<evidence type="ECO:0000313" key="8">
    <source>
        <dbReference type="EMBL" id="TDG76201.1"/>
    </source>
</evidence>
<feature type="binding site" evidence="6">
    <location>
        <begin position="102"/>
        <end position="108"/>
    </location>
    <ligand>
        <name>S-adenosyl-L-methionine</name>
        <dbReference type="ChEBI" id="CHEBI:59789"/>
    </ligand>
</feature>
<dbReference type="Pfam" id="PF01189">
    <property type="entry name" value="Methyltr_RsmB-F"/>
    <property type="match status" value="1"/>
</dbReference>
<evidence type="ECO:0000259" key="7">
    <source>
        <dbReference type="PROSITE" id="PS51686"/>
    </source>
</evidence>
<evidence type="ECO:0000256" key="1">
    <source>
        <dbReference type="ARBA" id="ARBA00022490"/>
    </source>
</evidence>